<keyword evidence="2" id="KW-1133">Transmembrane helix</keyword>
<evidence type="ECO:0000256" key="1">
    <source>
        <dbReference type="SAM" id="Coils"/>
    </source>
</evidence>
<dbReference type="InterPro" id="IPR045063">
    <property type="entry name" value="Dynamin_N"/>
</dbReference>
<dbReference type="Pfam" id="PF00350">
    <property type="entry name" value="Dynamin_N"/>
    <property type="match status" value="1"/>
</dbReference>
<dbReference type="InterPro" id="IPR027417">
    <property type="entry name" value="P-loop_NTPase"/>
</dbReference>
<evidence type="ECO:0000313" key="5">
    <source>
        <dbReference type="Proteomes" id="UP001223646"/>
    </source>
</evidence>
<comment type="caution">
    <text evidence="4">The sequence shown here is derived from an EMBL/GenBank/DDBJ whole genome shotgun (WGS) entry which is preliminary data.</text>
</comment>
<dbReference type="Gene3D" id="3.40.50.300">
    <property type="entry name" value="P-loop containing nucleotide triphosphate hydrolases"/>
    <property type="match status" value="1"/>
</dbReference>
<feature type="transmembrane region" description="Helical" evidence="2">
    <location>
        <begin position="508"/>
        <end position="527"/>
    </location>
</feature>
<keyword evidence="1" id="KW-0175">Coiled coil</keyword>
<dbReference type="InterPro" id="IPR051943">
    <property type="entry name" value="TRAFAC_Dynamin-like_GTPase"/>
</dbReference>
<gene>
    <name evidence="4" type="ORF">QP460_001065</name>
</gene>
<feature type="coiled-coil region" evidence="1">
    <location>
        <begin position="572"/>
        <end position="624"/>
    </location>
</feature>
<organism evidence="4 5">
    <name type="scientific">Corynebacterium amycolatum</name>
    <dbReference type="NCBI Taxonomy" id="43765"/>
    <lineage>
        <taxon>Bacteria</taxon>
        <taxon>Bacillati</taxon>
        <taxon>Actinomycetota</taxon>
        <taxon>Actinomycetes</taxon>
        <taxon>Mycobacteriales</taxon>
        <taxon>Corynebacteriaceae</taxon>
        <taxon>Corynebacterium</taxon>
    </lineage>
</organism>
<dbReference type="AlphaFoldDB" id="A0AAW9SW87"/>
<evidence type="ECO:0000256" key="2">
    <source>
        <dbReference type="SAM" id="Phobius"/>
    </source>
</evidence>
<reference evidence="4" key="1">
    <citation type="submission" date="2023-05" db="EMBL/GenBank/DDBJ databases">
        <authorList>
            <person name="Du J."/>
        </authorList>
    </citation>
    <scope>NUCLEOTIDE SEQUENCE</scope>
    <source>
        <strain evidence="4">UMB1064</strain>
    </source>
</reference>
<evidence type="ECO:0000313" key="4">
    <source>
        <dbReference type="EMBL" id="MEO3716183.1"/>
    </source>
</evidence>
<dbReference type="Proteomes" id="UP001223646">
    <property type="component" value="Unassembled WGS sequence"/>
</dbReference>
<dbReference type="EMBL" id="JASOOY020000003">
    <property type="protein sequence ID" value="MEO3716183.1"/>
    <property type="molecule type" value="Genomic_DNA"/>
</dbReference>
<keyword evidence="2" id="KW-0472">Membrane</keyword>
<dbReference type="PANTHER" id="PTHR43681">
    <property type="entry name" value="TRANSMEMBRANE GTPASE FZO"/>
    <property type="match status" value="1"/>
</dbReference>
<accession>A0AAW9SW87</accession>
<feature type="domain" description="Dynamin N-terminal" evidence="3">
    <location>
        <begin position="58"/>
        <end position="237"/>
    </location>
</feature>
<keyword evidence="2" id="KW-0812">Transmembrane</keyword>
<dbReference type="SUPFAM" id="SSF52540">
    <property type="entry name" value="P-loop containing nucleoside triphosphate hydrolases"/>
    <property type="match status" value="1"/>
</dbReference>
<dbReference type="RefSeq" id="WP_284827158.1">
    <property type="nucleotide sequence ID" value="NZ_JASOOY020000003.1"/>
</dbReference>
<evidence type="ECO:0000259" key="3">
    <source>
        <dbReference type="Pfam" id="PF00350"/>
    </source>
</evidence>
<proteinExistence type="predicted"/>
<name>A0AAW9SW87_CORAY</name>
<reference evidence="4" key="2">
    <citation type="submission" date="2024-05" db="EMBL/GenBank/DDBJ databases">
        <authorList>
            <person name="Wolfe A."/>
        </authorList>
    </citation>
    <scope>NUCLEOTIDE SEQUENCE</scope>
    <source>
        <strain evidence="4">UMB1064</strain>
    </source>
</reference>
<dbReference type="PANTHER" id="PTHR43681:SF1">
    <property type="entry name" value="SARCALUMENIN"/>
    <property type="match status" value="1"/>
</dbReference>
<protein>
    <submittedName>
        <fullName evidence="4">Dynamin family protein</fullName>
    </submittedName>
</protein>
<sequence length="633" mass="69951">MPGNAAERATTTETRGLQKKATALIQTIHERILKPLRAEQVGELALEKIQSQRQRKTVVVVGEIDRGKSALTNALVGIHPGSPEGIDFTTAVPVAVGQSTQHDPSQSLTDKAVLYYSNNHRLVDVAELNLHIGKGDFETTGSGHRPYGLPMPTANTEDAPTRAFIPVSSSAMKDIVVIDTPGVGGINSGFNDLVQSNAEQACALIIACDASTPITKPEMDFINEVSKSLDSVVVAVTKIDKHLGRWKQIVANDQALLRQHTGRDFPVIGVSSLLATYQAADYSTESERLRELSGIENLRETVFDFFNHDELLPTLDALRMVSQALKKLRAEQVKKISTLKEGANALPQLNSELEDLQSLKRELEQWQHYLNRDLTNLRQQTATYVDEQFNAVRTEWIEAIGKKGMAVLRKNPQYFSAQIEKDFQQAVFTSVNYFAEQLRDSIVSPLFESPEIWSTIEKEIADSVKVDALQTGEVRKKSEDLMDPMMLMMGFSGGSAISGILVGLGATAFTGVGAVAGVGWIAFNMGFRAMKRGKTNLTTWIKESTNTAKIFTSRTIDGILNRARPVIVIQYQTSLKEKIQKTEEEIRNAKAASQRSQMNLKNRLETLNSNVELLDKQIKNVEGLITQIRQAMN</sequence>